<dbReference type="Pfam" id="PF00534">
    <property type="entry name" value="Glycos_transf_1"/>
    <property type="match status" value="1"/>
</dbReference>
<evidence type="ECO:0000259" key="5">
    <source>
        <dbReference type="Pfam" id="PF00534"/>
    </source>
</evidence>
<dbReference type="PANTHER" id="PTHR45947:SF3">
    <property type="entry name" value="SULFOQUINOVOSYL TRANSFERASE SQD2"/>
    <property type="match status" value="1"/>
</dbReference>
<evidence type="ECO:0000256" key="2">
    <source>
        <dbReference type="ARBA" id="ARBA00009695"/>
    </source>
</evidence>
<protein>
    <recommendedName>
        <fullName evidence="3">Regulatory protein RecX</fullName>
    </recommendedName>
</protein>
<dbReference type="InterPro" id="IPR001296">
    <property type="entry name" value="Glyco_trans_1"/>
</dbReference>
<comment type="similarity">
    <text evidence="2">Belongs to the RecX family.</text>
</comment>
<comment type="subcellular location">
    <subcellularLocation>
        <location evidence="1">Cytoplasm</location>
    </subcellularLocation>
</comment>
<dbReference type="InterPro" id="IPR050194">
    <property type="entry name" value="Glycosyltransferase_grp1"/>
</dbReference>
<dbReference type="RefSeq" id="WP_217748359.1">
    <property type="nucleotide sequence ID" value="NZ_JAHOEB010000126.1"/>
</dbReference>
<keyword evidence="4" id="KW-0963">Cytoplasm</keyword>
<comment type="caution">
    <text evidence="8">The sequence shown here is derived from an EMBL/GenBank/DDBJ whole genome shotgun (WGS) entry which is preliminary data.</text>
</comment>
<dbReference type="GO" id="GO:0005737">
    <property type="term" value="C:cytoplasm"/>
    <property type="evidence" value="ECO:0007669"/>
    <property type="project" value="UniProtKB-SubCell"/>
</dbReference>
<gene>
    <name evidence="8" type="ORF">KSV97_11060</name>
    <name evidence="9" type="ORF">KSW06_11080</name>
</gene>
<dbReference type="EMBL" id="JAHOEF010000124">
    <property type="protein sequence ID" value="MBV3383737.1"/>
    <property type="molecule type" value="Genomic_DNA"/>
</dbReference>
<feature type="domain" description="RecX third three-helical" evidence="7">
    <location>
        <begin position="602"/>
        <end position="646"/>
    </location>
</feature>
<dbReference type="PANTHER" id="PTHR45947">
    <property type="entry name" value="SULFOQUINOVOSYL TRANSFERASE SQD2"/>
    <property type="match status" value="1"/>
</dbReference>
<evidence type="ECO:0000259" key="6">
    <source>
        <dbReference type="Pfam" id="PF13439"/>
    </source>
</evidence>
<evidence type="ECO:0000256" key="1">
    <source>
        <dbReference type="ARBA" id="ARBA00004496"/>
    </source>
</evidence>
<evidence type="ECO:0000313" key="11">
    <source>
        <dbReference type="Proteomes" id="UP001197492"/>
    </source>
</evidence>
<dbReference type="EMBL" id="JAHOEL010000126">
    <property type="protein sequence ID" value="MBV3393773.1"/>
    <property type="molecule type" value="Genomic_DNA"/>
</dbReference>
<dbReference type="Pfam" id="PF13439">
    <property type="entry name" value="Glyco_transf_4"/>
    <property type="match status" value="1"/>
</dbReference>
<reference evidence="8 11" key="1">
    <citation type="submission" date="2021-06" db="EMBL/GenBank/DDBJ databases">
        <title>Collection of gut derived symbiotic bacterial strains cultured from healthy donors.</title>
        <authorList>
            <person name="Lin H."/>
            <person name="Littmann E."/>
            <person name="Pamer E.G."/>
        </authorList>
    </citation>
    <scope>NUCLEOTIDE SEQUENCE</scope>
    <source>
        <strain evidence="9 11">MSK.21.70</strain>
        <strain evidence="8">MSK.21.82</strain>
    </source>
</reference>
<dbReference type="GO" id="GO:0016757">
    <property type="term" value="F:glycosyltransferase activity"/>
    <property type="evidence" value="ECO:0007669"/>
    <property type="project" value="InterPro"/>
</dbReference>
<evidence type="ECO:0000313" key="10">
    <source>
        <dbReference type="Proteomes" id="UP001196408"/>
    </source>
</evidence>
<feature type="domain" description="Glycosyl transferase family 1" evidence="5">
    <location>
        <begin position="206"/>
        <end position="359"/>
    </location>
</feature>
<sequence>MRIAIFTDTYYPDINGVVSSIGILRNELMKHGHQVLIITTIPPLGVHIEDDPFIIRMNGISLKSIYGYRMAGIYNNKIFKKIKEFNPNIIHTQTEYGVGLFGRLCGYKLNIPTVYTFHTNLYDYTYYVTKGIEPFDSIAKKIVKKLMKTYTTHTTSLIVPSAKTASMMKSIGIKKEINIVPTGLELERFKIYNKEHTNQIKEEYGLTNHFNLISLGRLAEEKSLDLIINAMPEIIQRNPNIRLFIIGDGPAKNTLMQLTHDLKMDDYIRFAGCQSADVIPDFYYSGDLFVSASLTETQGLTFIEAMASSLPVLARYDSNLDPVIVEGGNGHFFYTQEEYIKKVIELSHKDLTPYKEYAAKHAQQFDSHTFYKGVMHVYNSSIDHFENCFVVSSIKPHEKLVSVEFVSGKRKIALECTIEDVETFHLAIQTRVNQEVIDILKEKQNIRHLYFKAVKLLSYHDYCFHDLKKRLETYGDYNEIEIMKCMALLTDRHLIDDRKYVRSHIDATLKKGKGLKRALIDLKNKDIPEHLIEEEIEKFDESEEIEYAFNIVDQLYSNNRKLSPQGLIQKIKRTLYNKGYSENTILSVMNSYDFEFSHERTLSLLKQECEKTYKRYQNKYHDQELKMRISRFLKQKGYDYEDILIVMDEIWSELND</sequence>
<dbReference type="InterPro" id="IPR028098">
    <property type="entry name" value="Glyco_trans_4-like_N"/>
</dbReference>
<dbReference type="Proteomes" id="UP001197492">
    <property type="component" value="Unassembled WGS sequence"/>
</dbReference>
<evidence type="ECO:0000256" key="4">
    <source>
        <dbReference type="ARBA" id="ARBA00022490"/>
    </source>
</evidence>
<dbReference type="Pfam" id="PF21981">
    <property type="entry name" value="RecX_HTH3"/>
    <property type="match status" value="1"/>
</dbReference>
<feature type="domain" description="Glycosyltransferase subfamily 4-like N-terminal" evidence="6">
    <location>
        <begin position="14"/>
        <end position="188"/>
    </location>
</feature>
<dbReference type="AlphaFoldDB" id="A0AAW4MWP4"/>
<evidence type="ECO:0000256" key="3">
    <source>
        <dbReference type="ARBA" id="ARBA00018111"/>
    </source>
</evidence>
<keyword evidence="11" id="KW-1185">Reference proteome</keyword>
<organism evidence="8 10">
    <name type="scientific">Catenibacterium mitsuokai</name>
    <dbReference type="NCBI Taxonomy" id="100886"/>
    <lineage>
        <taxon>Bacteria</taxon>
        <taxon>Bacillati</taxon>
        <taxon>Bacillota</taxon>
        <taxon>Erysipelotrichia</taxon>
        <taxon>Erysipelotrichales</taxon>
        <taxon>Coprobacillaceae</taxon>
        <taxon>Catenibacterium</taxon>
    </lineage>
</organism>
<name>A0AAW4MWP4_9FIRM</name>
<evidence type="ECO:0000313" key="9">
    <source>
        <dbReference type="EMBL" id="MBV3393773.1"/>
    </source>
</evidence>
<proteinExistence type="inferred from homology"/>
<accession>A0AAW4MWP4</accession>
<dbReference type="InterPro" id="IPR053925">
    <property type="entry name" value="RecX_HTH_3rd"/>
</dbReference>
<evidence type="ECO:0000259" key="7">
    <source>
        <dbReference type="Pfam" id="PF21981"/>
    </source>
</evidence>
<evidence type="ECO:0000313" key="8">
    <source>
        <dbReference type="EMBL" id="MBV3383737.1"/>
    </source>
</evidence>
<dbReference type="Proteomes" id="UP001196408">
    <property type="component" value="Unassembled WGS sequence"/>
</dbReference>